<proteinExistence type="predicted"/>
<comment type="caution">
    <text evidence="2">The sequence shown here is derived from an EMBL/GenBank/DDBJ whole genome shotgun (WGS) entry which is preliminary data.</text>
</comment>
<evidence type="ECO:0000313" key="2">
    <source>
        <dbReference type="EMBL" id="KMQ72173.1"/>
    </source>
</evidence>
<dbReference type="OrthoDB" id="1260072at2"/>
<gene>
    <name evidence="2" type="ORF">ACM44_03970</name>
</gene>
<dbReference type="RefSeq" id="WP_024567745.1">
    <property type="nucleotide sequence ID" value="NZ_LFNG01000004.1"/>
</dbReference>
<sequence length="185" mass="21131">MNWNNPDAYPGETEEEYEIRKRGESQAATGLMSGIIKFFLFGLKIAAIFGVFFYAGFLLSQKLWGKETDNFKIWAFSLLFAYLIFCIVYFLKGTIIGLRRKNQRLWILPWAICVLLCCIVPAFIIKSIVAGMFSVTERDSIWCIGLSWGAFVLSALYIYGIYQFKTPTAPKILHWSYALGLKVST</sequence>
<feature type="transmembrane region" description="Helical" evidence="1">
    <location>
        <begin position="38"/>
        <end position="59"/>
    </location>
</feature>
<keyword evidence="1" id="KW-0472">Membrane</keyword>
<dbReference type="AlphaFoldDB" id="A0A0J7J179"/>
<organism evidence="2 3">
    <name type="scientific">Chryseobacterium koreense CCUG 49689</name>
    <dbReference type="NCBI Taxonomy" id="1304281"/>
    <lineage>
        <taxon>Bacteria</taxon>
        <taxon>Pseudomonadati</taxon>
        <taxon>Bacteroidota</taxon>
        <taxon>Flavobacteriia</taxon>
        <taxon>Flavobacteriales</taxon>
        <taxon>Weeksellaceae</taxon>
        <taxon>Chryseobacterium group</taxon>
        <taxon>Chryseobacterium</taxon>
    </lineage>
</organism>
<keyword evidence="1" id="KW-0812">Transmembrane</keyword>
<evidence type="ECO:0000313" key="3">
    <source>
        <dbReference type="Proteomes" id="UP000035900"/>
    </source>
</evidence>
<feature type="transmembrane region" description="Helical" evidence="1">
    <location>
        <begin position="141"/>
        <end position="162"/>
    </location>
</feature>
<dbReference type="Proteomes" id="UP000035900">
    <property type="component" value="Unassembled WGS sequence"/>
</dbReference>
<feature type="transmembrane region" description="Helical" evidence="1">
    <location>
        <begin position="71"/>
        <end position="93"/>
    </location>
</feature>
<accession>A0A0J7J179</accession>
<reference evidence="2 3" key="1">
    <citation type="journal article" date="2004" name="Int. J. Syst. Evol. Microbiol.">
        <title>Kaistella koreensis gen. nov., sp. nov., a novel member of the Chryseobacterium-Bergeyella-Riemerella branch.</title>
        <authorList>
            <person name="Kim M.K."/>
            <person name="Im W.T."/>
            <person name="Shin Y.K."/>
            <person name="Lim J.H."/>
            <person name="Kim S.H."/>
            <person name="Lee B.C."/>
            <person name="Park M.Y."/>
            <person name="Lee K.Y."/>
            <person name="Lee S.T."/>
        </authorList>
    </citation>
    <scope>NUCLEOTIDE SEQUENCE [LARGE SCALE GENOMIC DNA]</scope>
    <source>
        <strain evidence="2 3">CCUG 49689</strain>
    </source>
</reference>
<evidence type="ECO:0000256" key="1">
    <source>
        <dbReference type="SAM" id="Phobius"/>
    </source>
</evidence>
<keyword evidence="3" id="KW-1185">Reference proteome</keyword>
<dbReference type="EMBL" id="LFNG01000004">
    <property type="protein sequence ID" value="KMQ72173.1"/>
    <property type="molecule type" value="Genomic_DNA"/>
</dbReference>
<keyword evidence="1" id="KW-1133">Transmembrane helix</keyword>
<protein>
    <submittedName>
        <fullName evidence="2">Uncharacterized protein</fullName>
    </submittedName>
</protein>
<feature type="transmembrane region" description="Helical" evidence="1">
    <location>
        <begin position="105"/>
        <end position="129"/>
    </location>
</feature>
<name>A0A0J7J179_9FLAO</name>
<dbReference type="PATRIC" id="fig|1304281.5.peg.854"/>